<dbReference type="Proteomes" id="UP000587991">
    <property type="component" value="Unassembled WGS sequence"/>
</dbReference>
<reference evidence="2 3" key="1">
    <citation type="submission" date="2020-04" db="EMBL/GenBank/DDBJ databases">
        <title>Draft genome of Leeia sp. IMCC25680.</title>
        <authorList>
            <person name="Song J."/>
            <person name="Cho J.-C."/>
        </authorList>
    </citation>
    <scope>NUCLEOTIDE SEQUENCE [LARGE SCALE GENOMIC DNA]</scope>
    <source>
        <strain evidence="2 3">IMCC25680</strain>
    </source>
</reference>
<comment type="caution">
    <text evidence="2">The sequence shown here is derived from an EMBL/GenBank/DDBJ whole genome shotgun (WGS) entry which is preliminary data.</text>
</comment>
<dbReference type="Pfam" id="PF02602">
    <property type="entry name" value="HEM4"/>
    <property type="match status" value="1"/>
</dbReference>
<dbReference type="RefSeq" id="WP_168878061.1">
    <property type="nucleotide sequence ID" value="NZ_JABAIM010000003.1"/>
</dbReference>
<dbReference type="GO" id="GO:0004852">
    <property type="term" value="F:uroporphyrinogen-III synthase activity"/>
    <property type="evidence" value="ECO:0007669"/>
    <property type="project" value="InterPro"/>
</dbReference>
<gene>
    <name evidence="2" type="ORF">HF682_14670</name>
</gene>
<evidence type="ECO:0000313" key="3">
    <source>
        <dbReference type="Proteomes" id="UP000587991"/>
    </source>
</evidence>
<dbReference type="GO" id="GO:0033014">
    <property type="term" value="P:tetrapyrrole biosynthetic process"/>
    <property type="evidence" value="ECO:0007669"/>
    <property type="project" value="InterPro"/>
</dbReference>
<feature type="domain" description="Tetrapyrrole biosynthesis uroporphyrinogen III synthase" evidence="1">
    <location>
        <begin position="22"/>
        <end position="234"/>
    </location>
</feature>
<protein>
    <recommendedName>
        <fullName evidence="1">Tetrapyrrole biosynthesis uroporphyrinogen III synthase domain-containing protein</fullName>
    </recommendedName>
</protein>
<keyword evidence="3" id="KW-1185">Reference proteome</keyword>
<organism evidence="2 3">
    <name type="scientific">Leeia aquatica</name>
    <dbReference type="NCBI Taxonomy" id="2725557"/>
    <lineage>
        <taxon>Bacteria</taxon>
        <taxon>Pseudomonadati</taxon>
        <taxon>Pseudomonadota</taxon>
        <taxon>Betaproteobacteria</taxon>
        <taxon>Neisseriales</taxon>
        <taxon>Leeiaceae</taxon>
        <taxon>Leeia</taxon>
    </lineage>
</organism>
<dbReference type="CDD" id="cd06578">
    <property type="entry name" value="HemD"/>
    <property type="match status" value="1"/>
</dbReference>
<proteinExistence type="predicted"/>
<dbReference type="EMBL" id="JABAIM010000003">
    <property type="protein sequence ID" value="NLR76408.1"/>
    <property type="molecule type" value="Genomic_DNA"/>
</dbReference>
<dbReference type="InterPro" id="IPR003754">
    <property type="entry name" value="4pyrrol_synth_uPrphyn_synth"/>
</dbReference>
<evidence type="ECO:0000313" key="2">
    <source>
        <dbReference type="EMBL" id="NLR76408.1"/>
    </source>
</evidence>
<evidence type="ECO:0000259" key="1">
    <source>
        <dbReference type="Pfam" id="PF02602"/>
    </source>
</evidence>
<dbReference type="PANTHER" id="PTHR38043">
    <property type="entry name" value="PROTEIN HEMX"/>
    <property type="match status" value="1"/>
</dbReference>
<dbReference type="PANTHER" id="PTHR38043:SF1">
    <property type="entry name" value="PROTEIN HEMX"/>
    <property type="match status" value="1"/>
</dbReference>
<dbReference type="SUPFAM" id="SSF69618">
    <property type="entry name" value="HemD-like"/>
    <property type="match status" value="1"/>
</dbReference>
<dbReference type="InterPro" id="IPR036108">
    <property type="entry name" value="4pyrrol_syn_uPrphyn_synt_sf"/>
</dbReference>
<dbReference type="Pfam" id="PF04375">
    <property type="entry name" value="HemX"/>
    <property type="match status" value="1"/>
</dbReference>
<sequence length="617" mass="67470">MNPPLHHRRIVVTRPAAQASALMQSIRELGGEPLLLPLLVIEPLPDPHQLRQAAETLSTARFAIFVSPNAVEQALPLLLAHGSWPEGVQAVAIGPGTAHALQQAHITDVLCPRQQYDSQGVLALPELQSVDGQRILIFRGEDGKAELGDGLQARGAQVEYIPCYRRLLPQDTAQHLADLLSSDPPDAFIVTSSEAARHLFSSAGESLLKQLQSIPIGVTHPQIGDTVRAHGGSAVEAGSGGDLALLKALSAALDVPPPPVTTGRTVMPEPTPASPVQPQRPGLGERLVERINPTLLVALVALGILIWQWRDNSLQLSQLRSEVGLRLAETGAFQKQSRDLIERIERARIEERSRLVTLETRMAESQSQQATLAALYQNLNQHRDSLLLAEVEQLLMAASQQLQIANDPRAALVALEGAQSRLALEDNPKFLPLRQSVGKDIATLKTLPNVDTVNLTMRLDAMLAVVDNLPFSIDSRPQQAPKLPNVKEEPDSLSKEIWGEIKQLIRIRRIDKPDAPLLPAEQTYFVRENMKLRLLSARTALQQRDENVFRTDLQAVRQSLQGFFDTQSMDVKQSLTQLNQMLATPLQVKLPDLTASLSALGSLKTLQEQELTAGAHP</sequence>
<dbReference type="InterPro" id="IPR007470">
    <property type="entry name" value="HemX"/>
</dbReference>
<name>A0A847SGM2_9NEIS</name>
<accession>A0A847SGM2</accession>
<dbReference type="Gene3D" id="3.40.50.10090">
    <property type="match status" value="2"/>
</dbReference>
<dbReference type="AlphaFoldDB" id="A0A847SGM2"/>